<gene>
    <name evidence="1" type="ORF">H8K52_16635</name>
</gene>
<comment type="caution">
    <text evidence="1">The sequence shown here is derived from an EMBL/GenBank/DDBJ whole genome shotgun (WGS) entry which is preliminary data.</text>
</comment>
<dbReference type="InterPro" id="IPR021074">
    <property type="entry name" value="Formate_DH_dsu"/>
</dbReference>
<dbReference type="Pfam" id="PF11390">
    <property type="entry name" value="FdsD"/>
    <property type="match status" value="1"/>
</dbReference>
<dbReference type="RefSeq" id="WP_186924034.1">
    <property type="nucleotide sequence ID" value="NZ_JACOFW010000023.1"/>
</dbReference>
<proteinExistence type="predicted"/>
<dbReference type="Proteomes" id="UP000648257">
    <property type="component" value="Unassembled WGS sequence"/>
</dbReference>
<evidence type="ECO:0000313" key="2">
    <source>
        <dbReference type="Proteomes" id="UP000648257"/>
    </source>
</evidence>
<reference evidence="1 2" key="1">
    <citation type="submission" date="2020-08" db="EMBL/GenBank/DDBJ databases">
        <title>Novel species isolated from subtropical streams in China.</title>
        <authorList>
            <person name="Lu H."/>
        </authorList>
    </citation>
    <scope>NUCLEOTIDE SEQUENCE [LARGE SCALE GENOMIC DNA]</scope>
    <source>
        <strain evidence="1 2">KACC 16656</strain>
    </source>
</reference>
<accession>A0ABR6X7N0</accession>
<evidence type="ECO:0000313" key="1">
    <source>
        <dbReference type="EMBL" id="MBC3808968.1"/>
    </source>
</evidence>
<protein>
    <submittedName>
        <fullName evidence="1">Formate dehydrogenase subunit delta</fullName>
    </submittedName>
</protein>
<keyword evidence="2" id="KW-1185">Reference proteome</keyword>
<name>A0ABR6X7N0_9BURK</name>
<organism evidence="1 2">
    <name type="scientific">Undibacterium seohonense</name>
    <dbReference type="NCBI Taxonomy" id="1344950"/>
    <lineage>
        <taxon>Bacteria</taxon>
        <taxon>Pseudomonadati</taxon>
        <taxon>Pseudomonadota</taxon>
        <taxon>Betaproteobacteria</taxon>
        <taxon>Burkholderiales</taxon>
        <taxon>Oxalobacteraceae</taxon>
        <taxon>Undibacterium</taxon>
    </lineage>
</organism>
<sequence>MNNLDTINKLIKMANQIGTFFESFPDREEALDGIANHLKKFWTPAMRANLIDGIDANTASELHQIVTQAILKHRASLLSGVANSH</sequence>
<dbReference type="EMBL" id="JACOFW010000023">
    <property type="protein sequence ID" value="MBC3808968.1"/>
    <property type="molecule type" value="Genomic_DNA"/>
</dbReference>